<evidence type="ECO:0000313" key="13">
    <source>
        <dbReference type="EMBL" id="KLO18674.1"/>
    </source>
</evidence>
<evidence type="ECO:0000256" key="2">
    <source>
        <dbReference type="ARBA" id="ARBA00022448"/>
    </source>
</evidence>
<dbReference type="GO" id="GO:0000329">
    <property type="term" value="C:fungal-type vacuole membrane"/>
    <property type="evidence" value="ECO:0007669"/>
    <property type="project" value="TreeGrafter"/>
</dbReference>
<keyword evidence="14" id="KW-1185">Reference proteome</keyword>
<accession>A0A0H2S3W5</accession>
<feature type="transmembrane region" description="Helical" evidence="11">
    <location>
        <begin position="224"/>
        <end position="245"/>
    </location>
</feature>
<dbReference type="AlphaFoldDB" id="A0A0H2S3W5"/>
<feature type="region of interest" description="Disordered" evidence="10">
    <location>
        <begin position="587"/>
        <end position="685"/>
    </location>
</feature>
<feature type="transmembrane region" description="Helical" evidence="11">
    <location>
        <begin position="391"/>
        <end position="414"/>
    </location>
</feature>
<evidence type="ECO:0000256" key="5">
    <source>
        <dbReference type="ARBA" id="ARBA00023053"/>
    </source>
</evidence>
<feature type="transmembrane region" description="Helical" evidence="11">
    <location>
        <begin position="60"/>
        <end position="81"/>
    </location>
</feature>
<feature type="compositionally biased region" description="Polar residues" evidence="10">
    <location>
        <begin position="598"/>
        <end position="612"/>
    </location>
</feature>
<gene>
    <name evidence="13" type="ORF">SCHPADRAFT_913039</name>
</gene>
<feature type="region of interest" description="Disordered" evidence="10">
    <location>
        <begin position="485"/>
        <end position="563"/>
    </location>
</feature>
<organism evidence="13 14">
    <name type="scientific">Schizopora paradoxa</name>
    <dbReference type="NCBI Taxonomy" id="27342"/>
    <lineage>
        <taxon>Eukaryota</taxon>
        <taxon>Fungi</taxon>
        <taxon>Dikarya</taxon>
        <taxon>Basidiomycota</taxon>
        <taxon>Agaricomycotina</taxon>
        <taxon>Agaricomycetes</taxon>
        <taxon>Hymenochaetales</taxon>
        <taxon>Schizoporaceae</taxon>
        <taxon>Schizopora</taxon>
    </lineage>
</organism>
<evidence type="ECO:0000313" key="14">
    <source>
        <dbReference type="Proteomes" id="UP000053477"/>
    </source>
</evidence>
<protein>
    <recommendedName>
        <fullName evidence="9">Sodium/hydrogen exchanger</fullName>
    </recommendedName>
</protein>
<feature type="domain" description="Cation/H+ exchanger transmembrane" evidence="12">
    <location>
        <begin position="41"/>
        <end position="446"/>
    </location>
</feature>
<evidence type="ECO:0000256" key="10">
    <source>
        <dbReference type="SAM" id="MobiDB-lite"/>
    </source>
</evidence>
<feature type="compositionally biased region" description="Polar residues" evidence="10">
    <location>
        <begin position="676"/>
        <end position="685"/>
    </location>
</feature>
<sequence>MNVFQDGALPIPTATPEPIAEEEEYYSSWSLFLVCVLLIISLWTSYYLQIKKIRAIHETLVSIFAGMFVGFVVRLAPGHLIREMLTFRHTLFFNLILPPIILNSGYELKQETFFRNFGSILIFAFLGTFISAVGLGVLVYIWSALGLESLELSLLECLIFGSTLSATDPVTILAIFHQYKVDPKLYNIIFGESLLNDAVSIVMYETLSQFHGTEIYVASVFHGIGIFLLSFSISMALGIFFGLFMSLTLKHSALNQFPQIESCLVALCAYTCYFFSNGLSMSGIVSLLFCGITLKHYAYHTMSRRTQRATKYLFSVLAQLSENFIFVYLGLSLFTSPPSGSKLTSYFKPLFIIITTVSVIFVRYAAVFPLSELINLFQRHARGQRTDEIPYSYQMMLFWAGLRGAVGVALAAGFRSDNAQVLRTTVLVVVVLTVVLFGGTTARMLELLGIRTGVEDDTISSDEEEATVLRNGGWYGGRRGGNGILGRYTDEGERTSRRTANGSRNQTHPYNHHDLNQGVDDSYDSDSGEVLPLATPTTHTPDARASGTTTPNGGPRTPQIGEDGKWFQTLDERYFLPLFSNATASRSFHARRARRTSGVPTGSAEGSINATPAESEDEGGQELDLRNSSARNRGGVASPAPWTPRPQPQHAASSSSDANGSGYDRRMGSPALRSPLPTSDSKFSL</sequence>
<feature type="transmembrane region" description="Helical" evidence="11">
    <location>
        <begin position="87"/>
        <end position="106"/>
    </location>
</feature>
<dbReference type="InterPro" id="IPR004709">
    <property type="entry name" value="NaH_exchanger"/>
</dbReference>
<dbReference type="PANTHER" id="PTHR10110:SF187">
    <property type="entry name" value="SODIUM_HYDROGEN EXCHANGER"/>
    <property type="match status" value="1"/>
</dbReference>
<evidence type="ECO:0000256" key="7">
    <source>
        <dbReference type="ARBA" id="ARBA00023136"/>
    </source>
</evidence>
<keyword evidence="6 9" id="KW-0406">Ion transport</keyword>
<keyword evidence="3 9" id="KW-0812">Transmembrane</keyword>
<keyword evidence="2 9" id="KW-0813">Transport</keyword>
<dbReference type="PANTHER" id="PTHR10110">
    <property type="entry name" value="SODIUM/HYDROGEN EXCHANGER"/>
    <property type="match status" value="1"/>
</dbReference>
<feature type="transmembrane region" description="Helical" evidence="11">
    <location>
        <begin position="153"/>
        <end position="176"/>
    </location>
</feature>
<feature type="transmembrane region" description="Helical" evidence="11">
    <location>
        <begin position="26"/>
        <end position="48"/>
    </location>
</feature>
<evidence type="ECO:0000256" key="1">
    <source>
        <dbReference type="ARBA" id="ARBA00004141"/>
    </source>
</evidence>
<dbReference type="GO" id="GO:0005770">
    <property type="term" value="C:late endosome"/>
    <property type="evidence" value="ECO:0007669"/>
    <property type="project" value="TreeGrafter"/>
</dbReference>
<keyword evidence="9" id="KW-0050">Antiport</keyword>
<keyword evidence="8 9" id="KW-0739">Sodium transport</keyword>
<feature type="compositionally biased region" description="Low complexity" evidence="10">
    <location>
        <begin position="547"/>
        <end position="558"/>
    </location>
</feature>
<keyword evidence="7 11" id="KW-0472">Membrane</keyword>
<dbReference type="Pfam" id="PF00999">
    <property type="entry name" value="Na_H_Exchanger"/>
    <property type="match status" value="1"/>
</dbReference>
<keyword evidence="4 11" id="KW-1133">Transmembrane helix</keyword>
<evidence type="ECO:0000256" key="6">
    <source>
        <dbReference type="ARBA" id="ARBA00023065"/>
    </source>
</evidence>
<dbReference type="GO" id="GO:0005769">
    <property type="term" value="C:early endosome"/>
    <property type="evidence" value="ECO:0007669"/>
    <property type="project" value="TreeGrafter"/>
</dbReference>
<feature type="transmembrane region" description="Helical" evidence="11">
    <location>
        <begin position="118"/>
        <end position="141"/>
    </location>
</feature>
<name>A0A0H2S3W5_9AGAM</name>
<dbReference type="Proteomes" id="UP000053477">
    <property type="component" value="Unassembled WGS sequence"/>
</dbReference>
<dbReference type="PRINTS" id="PR01084">
    <property type="entry name" value="NAHEXCHNGR"/>
</dbReference>
<comment type="subcellular location">
    <subcellularLocation>
        <location evidence="1">Membrane</location>
        <topology evidence="1">Multi-pass membrane protein</topology>
    </subcellularLocation>
</comment>
<evidence type="ECO:0000256" key="3">
    <source>
        <dbReference type="ARBA" id="ARBA00022692"/>
    </source>
</evidence>
<evidence type="ECO:0000259" key="12">
    <source>
        <dbReference type="Pfam" id="PF00999"/>
    </source>
</evidence>
<dbReference type="NCBIfam" id="TIGR00840">
    <property type="entry name" value="b_cpa1"/>
    <property type="match status" value="1"/>
</dbReference>
<dbReference type="InterPro" id="IPR006153">
    <property type="entry name" value="Cation/H_exchanger_TM"/>
</dbReference>
<feature type="transmembrane region" description="Helical" evidence="11">
    <location>
        <begin position="312"/>
        <end position="334"/>
    </location>
</feature>
<dbReference type="FunCoup" id="A0A0H2S3W5">
    <property type="interactions" value="251"/>
</dbReference>
<keyword evidence="5" id="KW-0915">Sodium</keyword>
<dbReference type="GO" id="GO:0007035">
    <property type="term" value="P:vacuolar acidification"/>
    <property type="evidence" value="ECO:0007669"/>
    <property type="project" value="TreeGrafter"/>
</dbReference>
<evidence type="ECO:0000256" key="8">
    <source>
        <dbReference type="ARBA" id="ARBA00023201"/>
    </source>
</evidence>
<feature type="transmembrane region" description="Helical" evidence="11">
    <location>
        <begin position="420"/>
        <end position="442"/>
    </location>
</feature>
<dbReference type="STRING" id="27342.A0A0H2S3W5"/>
<dbReference type="Gene3D" id="6.10.140.1330">
    <property type="match status" value="1"/>
</dbReference>
<dbReference type="InParanoid" id="A0A0H2S3W5"/>
<evidence type="ECO:0000256" key="4">
    <source>
        <dbReference type="ARBA" id="ARBA00022989"/>
    </source>
</evidence>
<reference evidence="13 14" key="1">
    <citation type="submission" date="2015-04" db="EMBL/GenBank/DDBJ databases">
        <title>Complete genome sequence of Schizopora paradoxa KUC8140, a cosmopolitan wood degrader in East Asia.</title>
        <authorList>
            <consortium name="DOE Joint Genome Institute"/>
            <person name="Min B."/>
            <person name="Park H."/>
            <person name="Jang Y."/>
            <person name="Kim J.-J."/>
            <person name="Kim K.H."/>
            <person name="Pangilinan J."/>
            <person name="Lipzen A."/>
            <person name="Riley R."/>
            <person name="Grigoriev I.V."/>
            <person name="Spatafora J.W."/>
            <person name="Choi I.-G."/>
        </authorList>
    </citation>
    <scope>NUCLEOTIDE SEQUENCE [LARGE SCALE GENOMIC DNA]</scope>
    <source>
        <strain evidence="13 14">KUC8140</strain>
    </source>
</reference>
<evidence type="ECO:0000256" key="11">
    <source>
        <dbReference type="SAM" id="Phobius"/>
    </source>
</evidence>
<proteinExistence type="inferred from homology"/>
<dbReference type="OrthoDB" id="196264at2759"/>
<dbReference type="EMBL" id="KQ085892">
    <property type="protein sequence ID" value="KLO18674.1"/>
    <property type="molecule type" value="Genomic_DNA"/>
</dbReference>
<feature type="compositionally biased region" description="Polar residues" evidence="10">
    <location>
        <begin position="498"/>
        <end position="509"/>
    </location>
</feature>
<dbReference type="GO" id="GO:0015386">
    <property type="term" value="F:potassium:proton antiporter activity"/>
    <property type="evidence" value="ECO:0007669"/>
    <property type="project" value="TreeGrafter"/>
</dbReference>
<dbReference type="InterPro" id="IPR018422">
    <property type="entry name" value="Cation/H_exchanger_CPA1"/>
</dbReference>
<comment type="similarity">
    <text evidence="9">Belongs to the monovalent cation:proton antiporter 1 (CPA1) transporter (TC 2.A.36) family.</text>
</comment>
<feature type="transmembrane region" description="Helical" evidence="11">
    <location>
        <begin position="346"/>
        <end position="370"/>
    </location>
</feature>
<dbReference type="GO" id="GO:0015385">
    <property type="term" value="F:sodium:proton antiporter activity"/>
    <property type="evidence" value="ECO:0007669"/>
    <property type="project" value="InterPro"/>
</dbReference>
<evidence type="ECO:0000256" key="9">
    <source>
        <dbReference type="RuleBase" id="RU003722"/>
    </source>
</evidence>